<dbReference type="InterPro" id="IPR001128">
    <property type="entry name" value="Cyt_P450"/>
</dbReference>
<evidence type="ECO:0000256" key="9">
    <source>
        <dbReference type="PIRSR" id="PIRSR602401-1"/>
    </source>
</evidence>
<sequence length="488" mass="55401">MVFIQSLLIFSVSTLALGHLLKCYRRGLQLPPGPKGLPILGNILEVQAKHKEPLYITYSNWSKIYGDVFTFNVFGTRTVVLNSYKAITELLDHRSHNYSDRPHLVMACDLARWDFSFGFMGYSNMWRLHRRTFHQFFQPRTIPDYYNIQRERTASLVQKLATSPKNLFHHVRVHSGGIILEIVYGYRIKDNDDPYVNLVDNALVGLREAGAHGSFLVDYIPILKYLPTWFPGAGFKAKAEVWARDVERLIDIPWTQLKRLMGEGTAVPCFSTRNLEKFEGNNLVMEEVIKSCAAVTFVAGADTTVSAILSFILAMVLNPQIQARAQKEIDDVLGSSRLPDFADRGCLPYINAILSETLRWKPVTPYSSPHRNVEDDMYEGYLIPAGSTIVPNVWGVFHDESLYGPETMSFNPERFMKKDDEKGLPPNPELIAFGFGRRICPGRHLAMNSIWLTMTYLLASFTMAKDLDDEGKEIDPVVEYSDGFISHA</sequence>
<dbReference type="Pfam" id="PF00067">
    <property type="entry name" value="p450"/>
    <property type="match status" value="1"/>
</dbReference>
<dbReference type="CDD" id="cd11065">
    <property type="entry name" value="CYP64-like"/>
    <property type="match status" value="1"/>
</dbReference>
<keyword evidence="6 10" id="KW-0560">Oxidoreductase</keyword>
<comment type="similarity">
    <text evidence="3 10">Belongs to the cytochrome P450 family.</text>
</comment>
<dbReference type="GO" id="GO:0020037">
    <property type="term" value="F:heme binding"/>
    <property type="evidence" value="ECO:0007669"/>
    <property type="project" value="InterPro"/>
</dbReference>
<keyword evidence="11" id="KW-0732">Signal</keyword>
<evidence type="ECO:0008006" key="14">
    <source>
        <dbReference type="Google" id="ProtNLM"/>
    </source>
</evidence>
<feature type="signal peptide" evidence="11">
    <location>
        <begin position="1"/>
        <end position="18"/>
    </location>
</feature>
<dbReference type="InterPro" id="IPR036396">
    <property type="entry name" value="Cyt_P450_sf"/>
</dbReference>
<name>A0A9P7UMZ3_9AGAR</name>
<evidence type="ECO:0000256" key="3">
    <source>
        <dbReference type="ARBA" id="ARBA00010617"/>
    </source>
</evidence>
<dbReference type="GeneID" id="66082481"/>
<gene>
    <name evidence="12" type="ORF">E1B28_013406</name>
</gene>
<evidence type="ECO:0000256" key="7">
    <source>
        <dbReference type="ARBA" id="ARBA00023004"/>
    </source>
</evidence>
<dbReference type="InterPro" id="IPR002401">
    <property type="entry name" value="Cyt_P450_E_grp-I"/>
</dbReference>
<dbReference type="InterPro" id="IPR050364">
    <property type="entry name" value="Cytochrome_P450_fung"/>
</dbReference>
<dbReference type="GO" id="GO:0016705">
    <property type="term" value="F:oxidoreductase activity, acting on paired donors, with incorporation or reduction of molecular oxygen"/>
    <property type="evidence" value="ECO:0007669"/>
    <property type="project" value="InterPro"/>
</dbReference>
<dbReference type="RefSeq" id="XP_043003911.1">
    <property type="nucleotide sequence ID" value="XM_043158562.1"/>
</dbReference>
<keyword evidence="4 9" id="KW-0349">Heme</keyword>
<comment type="caution">
    <text evidence="12">The sequence shown here is derived from an EMBL/GenBank/DDBJ whole genome shotgun (WGS) entry which is preliminary data.</text>
</comment>
<evidence type="ECO:0000313" key="12">
    <source>
        <dbReference type="EMBL" id="KAG7087440.1"/>
    </source>
</evidence>
<dbReference type="PANTHER" id="PTHR46300">
    <property type="entry name" value="P450, PUTATIVE (EUROFUNG)-RELATED-RELATED"/>
    <property type="match status" value="1"/>
</dbReference>
<keyword evidence="7 9" id="KW-0408">Iron</keyword>
<evidence type="ECO:0000256" key="6">
    <source>
        <dbReference type="ARBA" id="ARBA00023002"/>
    </source>
</evidence>
<dbReference type="GO" id="GO:0004497">
    <property type="term" value="F:monooxygenase activity"/>
    <property type="evidence" value="ECO:0007669"/>
    <property type="project" value="UniProtKB-KW"/>
</dbReference>
<keyword evidence="8 10" id="KW-0503">Monooxygenase</keyword>
<comment type="pathway">
    <text evidence="2">Secondary metabolite biosynthesis.</text>
</comment>
<dbReference type="AlphaFoldDB" id="A0A9P7UMZ3"/>
<evidence type="ECO:0000256" key="2">
    <source>
        <dbReference type="ARBA" id="ARBA00005179"/>
    </source>
</evidence>
<accession>A0A9P7UMZ3</accession>
<protein>
    <recommendedName>
        <fullName evidence="14">Cytochrome P450</fullName>
    </recommendedName>
</protein>
<feature type="binding site" description="axial binding residue" evidence="9">
    <location>
        <position position="440"/>
    </location>
    <ligand>
        <name>heme</name>
        <dbReference type="ChEBI" id="CHEBI:30413"/>
    </ligand>
    <ligandPart>
        <name>Fe</name>
        <dbReference type="ChEBI" id="CHEBI:18248"/>
    </ligandPart>
</feature>
<dbReference type="PRINTS" id="PR00385">
    <property type="entry name" value="P450"/>
</dbReference>
<reference evidence="12" key="1">
    <citation type="journal article" date="2021" name="Genome Biol. Evol.">
        <title>The assembled and annotated genome of the fairy-ring fungus Marasmius oreades.</title>
        <authorList>
            <person name="Hiltunen M."/>
            <person name="Ament-Velasquez S.L."/>
            <person name="Johannesson H."/>
        </authorList>
    </citation>
    <scope>NUCLEOTIDE SEQUENCE</scope>
    <source>
        <strain evidence="12">03SP1</strain>
    </source>
</reference>
<evidence type="ECO:0000256" key="8">
    <source>
        <dbReference type="ARBA" id="ARBA00023033"/>
    </source>
</evidence>
<evidence type="ECO:0000256" key="5">
    <source>
        <dbReference type="ARBA" id="ARBA00022723"/>
    </source>
</evidence>
<evidence type="ECO:0000313" key="13">
    <source>
        <dbReference type="Proteomes" id="UP001049176"/>
    </source>
</evidence>
<dbReference type="GO" id="GO:0005506">
    <property type="term" value="F:iron ion binding"/>
    <property type="evidence" value="ECO:0007669"/>
    <property type="project" value="InterPro"/>
</dbReference>
<feature type="chain" id="PRO_5040174791" description="Cytochrome P450" evidence="11">
    <location>
        <begin position="19"/>
        <end position="488"/>
    </location>
</feature>
<dbReference type="PRINTS" id="PR00463">
    <property type="entry name" value="EP450I"/>
</dbReference>
<dbReference type="KEGG" id="more:E1B28_013406"/>
<dbReference type="Proteomes" id="UP001049176">
    <property type="component" value="Chromosome 9"/>
</dbReference>
<dbReference type="PROSITE" id="PS00086">
    <property type="entry name" value="CYTOCHROME_P450"/>
    <property type="match status" value="1"/>
</dbReference>
<evidence type="ECO:0000256" key="1">
    <source>
        <dbReference type="ARBA" id="ARBA00001971"/>
    </source>
</evidence>
<dbReference type="EMBL" id="CM032189">
    <property type="protein sequence ID" value="KAG7087440.1"/>
    <property type="molecule type" value="Genomic_DNA"/>
</dbReference>
<proteinExistence type="inferred from homology"/>
<evidence type="ECO:0000256" key="11">
    <source>
        <dbReference type="SAM" id="SignalP"/>
    </source>
</evidence>
<evidence type="ECO:0000256" key="10">
    <source>
        <dbReference type="RuleBase" id="RU000461"/>
    </source>
</evidence>
<dbReference type="OrthoDB" id="2789670at2759"/>
<dbReference type="Gene3D" id="1.10.630.10">
    <property type="entry name" value="Cytochrome P450"/>
    <property type="match status" value="1"/>
</dbReference>
<keyword evidence="5 9" id="KW-0479">Metal-binding</keyword>
<keyword evidence="13" id="KW-1185">Reference proteome</keyword>
<dbReference type="InterPro" id="IPR017972">
    <property type="entry name" value="Cyt_P450_CS"/>
</dbReference>
<dbReference type="SUPFAM" id="SSF48264">
    <property type="entry name" value="Cytochrome P450"/>
    <property type="match status" value="1"/>
</dbReference>
<dbReference type="PANTHER" id="PTHR46300:SF7">
    <property type="entry name" value="P450, PUTATIVE (EUROFUNG)-RELATED"/>
    <property type="match status" value="1"/>
</dbReference>
<organism evidence="12 13">
    <name type="scientific">Marasmius oreades</name>
    <name type="common">fairy-ring Marasmius</name>
    <dbReference type="NCBI Taxonomy" id="181124"/>
    <lineage>
        <taxon>Eukaryota</taxon>
        <taxon>Fungi</taxon>
        <taxon>Dikarya</taxon>
        <taxon>Basidiomycota</taxon>
        <taxon>Agaricomycotina</taxon>
        <taxon>Agaricomycetes</taxon>
        <taxon>Agaricomycetidae</taxon>
        <taxon>Agaricales</taxon>
        <taxon>Marasmiineae</taxon>
        <taxon>Marasmiaceae</taxon>
        <taxon>Marasmius</taxon>
    </lineage>
</organism>
<evidence type="ECO:0000256" key="4">
    <source>
        <dbReference type="ARBA" id="ARBA00022617"/>
    </source>
</evidence>
<comment type="cofactor">
    <cofactor evidence="1 9">
        <name>heme</name>
        <dbReference type="ChEBI" id="CHEBI:30413"/>
    </cofactor>
</comment>